<evidence type="ECO:0000256" key="2">
    <source>
        <dbReference type="SAM" id="Phobius"/>
    </source>
</evidence>
<dbReference type="Proteomes" id="UP000615455">
    <property type="component" value="Unassembled WGS sequence"/>
</dbReference>
<name>A0ABQ1EVP3_9BACL</name>
<keyword evidence="2" id="KW-0472">Membrane</keyword>
<keyword evidence="2" id="KW-0812">Transmembrane</keyword>
<feature type="region of interest" description="Disordered" evidence="1">
    <location>
        <begin position="1"/>
        <end position="21"/>
    </location>
</feature>
<comment type="caution">
    <text evidence="3">The sequence shown here is derived from an EMBL/GenBank/DDBJ whole genome shotgun (WGS) entry which is preliminary data.</text>
</comment>
<protein>
    <recommendedName>
        <fullName evidence="5">Cytochrome c oxidase subunit 2A</fullName>
    </recommendedName>
</protein>
<organism evidence="3 4">
    <name type="scientific">Paenibacillus marchantiophytorum</name>
    <dbReference type="NCBI Taxonomy" id="1619310"/>
    <lineage>
        <taxon>Bacteria</taxon>
        <taxon>Bacillati</taxon>
        <taxon>Bacillota</taxon>
        <taxon>Bacilli</taxon>
        <taxon>Bacillales</taxon>
        <taxon>Paenibacillaceae</taxon>
        <taxon>Paenibacillus</taxon>
    </lineage>
</organism>
<evidence type="ECO:0008006" key="5">
    <source>
        <dbReference type="Google" id="ProtNLM"/>
    </source>
</evidence>
<sequence>MNAEGNTPLRSNRSSKEMPVDETYLPPRKAVHPSEQGKWTGIFYLSLLWIFIILVVGLTIWGIKYYS</sequence>
<keyword evidence="4" id="KW-1185">Reference proteome</keyword>
<dbReference type="EMBL" id="BMHE01000021">
    <property type="protein sequence ID" value="GFZ89483.1"/>
    <property type="molecule type" value="Genomic_DNA"/>
</dbReference>
<evidence type="ECO:0000256" key="1">
    <source>
        <dbReference type="SAM" id="MobiDB-lite"/>
    </source>
</evidence>
<accession>A0ABQ1EVP3</accession>
<evidence type="ECO:0000313" key="3">
    <source>
        <dbReference type="EMBL" id="GFZ89483.1"/>
    </source>
</evidence>
<feature type="compositionally biased region" description="Polar residues" evidence="1">
    <location>
        <begin position="1"/>
        <end position="12"/>
    </location>
</feature>
<dbReference type="RefSeq" id="WP_189014236.1">
    <property type="nucleotide sequence ID" value="NZ_BMHE01000021.1"/>
</dbReference>
<feature type="transmembrane region" description="Helical" evidence="2">
    <location>
        <begin position="42"/>
        <end position="63"/>
    </location>
</feature>
<gene>
    <name evidence="3" type="ORF">GCM10008018_39540</name>
</gene>
<keyword evidence="2" id="KW-1133">Transmembrane helix</keyword>
<evidence type="ECO:0000313" key="4">
    <source>
        <dbReference type="Proteomes" id="UP000615455"/>
    </source>
</evidence>
<reference evidence="4" key="1">
    <citation type="journal article" date="2019" name="Int. J. Syst. Evol. Microbiol.">
        <title>The Global Catalogue of Microorganisms (GCM) 10K type strain sequencing project: providing services to taxonomists for standard genome sequencing and annotation.</title>
        <authorList>
            <consortium name="The Broad Institute Genomics Platform"/>
            <consortium name="The Broad Institute Genome Sequencing Center for Infectious Disease"/>
            <person name="Wu L."/>
            <person name="Ma J."/>
        </authorList>
    </citation>
    <scope>NUCLEOTIDE SEQUENCE [LARGE SCALE GENOMIC DNA]</scope>
    <source>
        <strain evidence="4">CGMCC 1.15043</strain>
    </source>
</reference>
<proteinExistence type="predicted"/>